<dbReference type="Pfam" id="PF00005">
    <property type="entry name" value="ABC_tran"/>
    <property type="match status" value="1"/>
</dbReference>
<dbReference type="InterPro" id="IPR003439">
    <property type="entry name" value="ABC_transporter-like_ATP-bd"/>
</dbReference>
<evidence type="ECO:0008006" key="12">
    <source>
        <dbReference type="Google" id="ProtNLM"/>
    </source>
</evidence>
<evidence type="ECO:0000256" key="5">
    <source>
        <dbReference type="ARBA" id="ARBA00022989"/>
    </source>
</evidence>
<dbReference type="Proteomes" id="UP000250918">
    <property type="component" value="Unassembled WGS sequence"/>
</dbReference>
<keyword evidence="6 7" id="KW-0472">Membrane</keyword>
<keyword evidence="4" id="KW-0067">ATP-binding</keyword>
<dbReference type="EMBL" id="PQAP01000120">
    <property type="protein sequence ID" value="PWB71241.1"/>
    <property type="molecule type" value="Genomic_DNA"/>
</dbReference>
<evidence type="ECO:0000256" key="6">
    <source>
        <dbReference type="ARBA" id="ARBA00023136"/>
    </source>
</evidence>
<organism evidence="10 11">
    <name type="scientific">candidate division GN15 bacterium</name>
    <dbReference type="NCBI Taxonomy" id="2072418"/>
    <lineage>
        <taxon>Bacteria</taxon>
        <taxon>candidate division GN15</taxon>
    </lineage>
</organism>
<dbReference type="InterPro" id="IPR011527">
    <property type="entry name" value="ABC1_TM_dom"/>
</dbReference>
<evidence type="ECO:0000256" key="4">
    <source>
        <dbReference type="ARBA" id="ARBA00022840"/>
    </source>
</evidence>
<dbReference type="GO" id="GO:0016887">
    <property type="term" value="F:ATP hydrolysis activity"/>
    <property type="evidence" value="ECO:0007669"/>
    <property type="project" value="InterPro"/>
</dbReference>
<dbReference type="PANTHER" id="PTHR43394:SF1">
    <property type="entry name" value="ATP-BINDING CASSETTE SUB-FAMILY B MEMBER 10, MITOCHONDRIAL"/>
    <property type="match status" value="1"/>
</dbReference>
<dbReference type="PROSITE" id="PS50893">
    <property type="entry name" value="ABC_TRANSPORTER_2"/>
    <property type="match status" value="1"/>
</dbReference>
<dbReference type="InterPro" id="IPR003593">
    <property type="entry name" value="AAA+_ATPase"/>
</dbReference>
<dbReference type="SUPFAM" id="SSF52540">
    <property type="entry name" value="P-loop containing nucleoside triphosphate hydrolases"/>
    <property type="match status" value="1"/>
</dbReference>
<dbReference type="GO" id="GO:0005886">
    <property type="term" value="C:plasma membrane"/>
    <property type="evidence" value="ECO:0007669"/>
    <property type="project" value="UniProtKB-SubCell"/>
</dbReference>
<evidence type="ECO:0000313" key="10">
    <source>
        <dbReference type="EMBL" id="PWB71241.1"/>
    </source>
</evidence>
<keyword evidence="5 7" id="KW-1133">Transmembrane helix</keyword>
<evidence type="ECO:0000259" key="8">
    <source>
        <dbReference type="PROSITE" id="PS50893"/>
    </source>
</evidence>
<dbReference type="Gene3D" id="3.40.50.300">
    <property type="entry name" value="P-loop containing nucleotide triphosphate hydrolases"/>
    <property type="match status" value="1"/>
</dbReference>
<name>A0A855X4W6_9BACT</name>
<dbReference type="InterPro" id="IPR036640">
    <property type="entry name" value="ABC1_TM_sf"/>
</dbReference>
<dbReference type="CDD" id="cd07346">
    <property type="entry name" value="ABC_6TM_exporters"/>
    <property type="match status" value="1"/>
</dbReference>
<dbReference type="GO" id="GO:0015421">
    <property type="term" value="F:ABC-type oligopeptide transporter activity"/>
    <property type="evidence" value="ECO:0007669"/>
    <property type="project" value="TreeGrafter"/>
</dbReference>
<dbReference type="SMART" id="SM00382">
    <property type="entry name" value="AAA"/>
    <property type="match status" value="1"/>
</dbReference>
<dbReference type="PROSITE" id="PS00211">
    <property type="entry name" value="ABC_TRANSPORTER_1"/>
    <property type="match status" value="1"/>
</dbReference>
<keyword evidence="2 7" id="KW-0812">Transmembrane</keyword>
<feature type="transmembrane region" description="Helical" evidence="7">
    <location>
        <begin position="171"/>
        <end position="191"/>
    </location>
</feature>
<protein>
    <recommendedName>
        <fullName evidence="12">ABC transporter ATP-binding protein</fullName>
    </recommendedName>
</protein>
<dbReference type="PANTHER" id="PTHR43394">
    <property type="entry name" value="ATP-DEPENDENT PERMEASE MDL1, MITOCHONDRIAL"/>
    <property type="match status" value="1"/>
</dbReference>
<accession>A0A855X4W6</accession>
<evidence type="ECO:0000256" key="1">
    <source>
        <dbReference type="ARBA" id="ARBA00004651"/>
    </source>
</evidence>
<reference evidence="10 11" key="1">
    <citation type="journal article" date="2018" name="ISME J.">
        <title>A methanotrophic archaeon couples anaerobic oxidation of methane to Fe(III) reduction.</title>
        <authorList>
            <person name="Cai C."/>
            <person name="Leu A.O."/>
            <person name="Xie G.J."/>
            <person name="Guo J."/>
            <person name="Feng Y."/>
            <person name="Zhao J.X."/>
            <person name="Tyson G.W."/>
            <person name="Yuan Z."/>
            <person name="Hu S."/>
        </authorList>
    </citation>
    <scope>NUCLEOTIDE SEQUENCE [LARGE SCALE GENOMIC DNA]</scope>
    <source>
        <strain evidence="10">FeB_12</strain>
    </source>
</reference>
<proteinExistence type="predicted"/>
<keyword evidence="3" id="KW-0547">Nucleotide-binding</keyword>
<comment type="subcellular location">
    <subcellularLocation>
        <location evidence="1">Cell membrane</location>
        <topology evidence="1">Multi-pass membrane protein</topology>
    </subcellularLocation>
</comment>
<evidence type="ECO:0000313" key="11">
    <source>
        <dbReference type="Proteomes" id="UP000250918"/>
    </source>
</evidence>
<evidence type="ECO:0000256" key="3">
    <source>
        <dbReference type="ARBA" id="ARBA00022741"/>
    </source>
</evidence>
<dbReference type="PROSITE" id="PS50929">
    <property type="entry name" value="ABC_TM1F"/>
    <property type="match status" value="1"/>
</dbReference>
<feature type="domain" description="ABC transporter" evidence="8">
    <location>
        <begin position="350"/>
        <end position="584"/>
    </location>
</feature>
<dbReference type="GO" id="GO:0005524">
    <property type="term" value="F:ATP binding"/>
    <property type="evidence" value="ECO:0007669"/>
    <property type="project" value="UniProtKB-KW"/>
</dbReference>
<evidence type="ECO:0000256" key="2">
    <source>
        <dbReference type="ARBA" id="ARBA00022692"/>
    </source>
</evidence>
<dbReference type="Pfam" id="PF00664">
    <property type="entry name" value="ABC_membrane"/>
    <property type="match status" value="1"/>
</dbReference>
<dbReference type="InterPro" id="IPR027417">
    <property type="entry name" value="P-loop_NTPase"/>
</dbReference>
<dbReference type="FunFam" id="3.40.50.300:FF:000218">
    <property type="entry name" value="Multidrug ABC transporter ATP-binding protein"/>
    <property type="match status" value="1"/>
</dbReference>
<evidence type="ECO:0000256" key="7">
    <source>
        <dbReference type="SAM" id="Phobius"/>
    </source>
</evidence>
<feature type="transmembrane region" description="Helical" evidence="7">
    <location>
        <begin position="67"/>
        <end position="87"/>
    </location>
</feature>
<feature type="domain" description="ABC transmembrane type-1" evidence="9">
    <location>
        <begin position="27"/>
        <end position="316"/>
    </location>
</feature>
<feature type="transmembrane region" description="Helical" evidence="7">
    <location>
        <begin position="21"/>
        <end position="47"/>
    </location>
</feature>
<feature type="transmembrane region" description="Helical" evidence="7">
    <location>
        <begin position="256"/>
        <end position="278"/>
    </location>
</feature>
<comment type="caution">
    <text evidence="10">The sequence shown here is derived from an EMBL/GenBank/DDBJ whole genome shotgun (WGS) entry which is preliminary data.</text>
</comment>
<dbReference type="Gene3D" id="1.20.1560.10">
    <property type="entry name" value="ABC transporter type 1, transmembrane domain"/>
    <property type="match status" value="1"/>
</dbReference>
<gene>
    <name evidence="10" type="ORF">C3F09_08055</name>
</gene>
<dbReference type="InterPro" id="IPR017871">
    <property type="entry name" value="ABC_transporter-like_CS"/>
</dbReference>
<sequence length="587" mass="64336">MRTTMATPVSKYRRLWGYLRPYLGLEFLMFLTMAVVAGLAIALPIAIQYMIDTLIPGIAASGRPVDLHPIIWFSLFLAGIYLADVVVSYGRDYLAGYVGAHIIQDMRGQLFDHVQRLPLRFFQQGQTGEMMSRVLSDVGRIQDLLTITTLMLATNFLMLIGILIYLLYTNWLLTLVAVIPVPLTVISANYFGNRLQRVSLNLQQAMASLSARLQEAFLSIKTVKAFGQESQERGKVDRVLTGMTGLYIRHSVVNSLGTNVVAFINMAGPIVVLGWGVYLVAIGSMKLGELIAFYILLTYLYGPIHSLAQTGIQVKSAMASVDRVFEYLDIPPAVSESPNPVTLSDPRGAIELQRVNFRYPDSGFGLSEFSLSIRAGEKVAIVGPSGSGKTTVLNLMMRFFDPDSGIITLDGVDLKALSFRSLRGTVALVDQDPLLFKGTIATNLAYGSGRPSSEQLVAAARAANIHEFIAALPQGYDSEIGERGVTVSGGEKQRLCLARAILVNPRVLLLDEATSALDSASEQLIQDSLDRNLKDKTAVIVAHRLSTVRHVDRIIVLESGRIVDQGSHDDLMGRCRLYHELASKQLL</sequence>
<feature type="transmembrane region" description="Helical" evidence="7">
    <location>
        <begin position="144"/>
        <end position="165"/>
    </location>
</feature>
<dbReference type="AlphaFoldDB" id="A0A855X4W6"/>
<evidence type="ECO:0000259" key="9">
    <source>
        <dbReference type="PROSITE" id="PS50929"/>
    </source>
</evidence>
<dbReference type="SUPFAM" id="SSF90123">
    <property type="entry name" value="ABC transporter transmembrane region"/>
    <property type="match status" value="1"/>
</dbReference>
<dbReference type="InterPro" id="IPR039421">
    <property type="entry name" value="Type_1_exporter"/>
</dbReference>